<dbReference type="PANTHER" id="PTHR46136:SF1">
    <property type="entry name" value="TRANSCRIPTION FACTOR GTE11-RELATED"/>
    <property type="match status" value="1"/>
</dbReference>
<dbReference type="AlphaFoldDB" id="A0AAP0FC81"/>
<dbReference type="InterPro" id="IPR036427">
    <property type="entry name" value="Bromodomain-like_sf"/>
</dbReference>
<dbReference type="SMART" id="SM00297">
    <property type="entry name" value="BROMO"/>
    <property type="match status" value="1"/>
</dbReference>
<evidence type="ECO:0008006" key="8">
    <source>
        <dbReference type="Google" id="ProtNLM"/>
    </source>
</evidence>
<feature type="compositionally biased region" description="Acidic residues" evidence="3">
    <location>
        <begin position="65"/>
        <end position="74"/>
    </location>
</feature>
<evidence type="ECO:0000259" key="4">
    <source>
        <dbReference type="PROSITE" id="PS50014"/>
    </source>
</evidence>
<keyword evidence="7" id="KW-1185">Reference proteome</keyword>
<dbReference type="PRINTS" id="PR00503">
    <property type="entry name" value="BROMODOMAIN"/>
</dbReference>
<feature type="compositionally biased region" description="Polar residues" evidence="3">
    <location>
        <begin position="556"/>
        <end position="573"/>
    </location>
</feature>
<dbReference type="Pfam" id="PF17035">
    <property type="entry name" value="BET"/>
    <property type="match status" value="1"/>
</dbReference>
<proteinExistence type="predicted"/>
<evidence type="ECO:0000256" key="2">
    <source>
        <dbReference type="PROSITE-ProRule" id="PRU00035"/>
    </source>
</evidence>
<organism evidence="6 7">
    <name type="scientific">Stephania cephalantha</name>
    <dbReference type="NCBI Taxonomy" id="152367"/>
    <lineage>
        <taxon>Eukaryota</taxon>
        <taxon>Viridiplantae</taxon>
        <taxon>Streptophyta</taxon>
        <taxon>Embryophyta</taxon>
        <taxon>Tracheophyta</taxon>
        <taxon>Spermatophyta</taxon>
        <taxon>Magnoliopsida</taxon>
        <taxon>Ranunculales</taxon>
        <taxon>Menispermaceae</taxon>
        <taxon>Menispermoideae</taxon>
        <taxon>Cissampelideae</taxon>
        <taxon>Stephania</taxon>
    </lineage>
</organism>
<dbReference type="Gene3D" id="1.20.920.10">
    <property type="entry name" value="Bromodomain-like"/>
    <property type="match status" value="1"/>
</dbReference>
<feature type="region of interest" description="Disordered" evidence="3">
    <location>
        <begin position="137"/>
        <end position="199"/>
    </location>
</feature>
<feature type="region of interest" description="Disordered" evidence="3">
    <location>
        <begin position="707"/>
        <end position="737"/>
    </location>
</feature>
<dbReference type="PROSITE" id="PS50014">
    <property type="entry name" value="BROMODOMAIN_2"/>
    <property type="match status" value="1"/>
</dbReference>
<dbReference type="PROSITE" id="PS51525">
    <property type="entry name" value="NET"/>
    <property type="match status" value="1"/>
</dbReference>
<evidence type="ECO:0000256" key="1">
    <source>
        <dbReference type="ARBA" id="ARBA00023117"/>
    </source>
</evidence>
<dbReference type="InterPro" id="IPR038336">
    <property type="entry name" value="NET_sf"/>
</dbReference>
<dbReference type="InterPro" id="IPR027353">
    <property type="entry name" value="NET_dom"/>
</dbReference>
<feature type="region of interest" description="Disordered" evidence="3">
    <location>
        <begin position="437"/>
        <end position="595"/>
    </location>
</feature>
<dbReference type="InterPro" id="IPR052442">
    <property type="entry name" value="Env_Response_Regulator"/>
</dbReference>
<evidence type="ECO:0000313" key="7">
    <source>
        <dbReference type="Proteomes" id="UP001419268"/>
    </source>
</evidence>
<accession>A0AAP0FC81</accession>
<feature type="compositionally biased region" description="Polar residues" evidence="3">
    <location>
        <begin position="156"/>
        <end position="165"/>
    </location>
</feature>
<dbReference type="InterPro" id="IPR001487">
    <property type="entry name" value="Bromodomain"/>
</dbReference>
<evidence type="ECO:0000256" key="3">
    <source>
        <dbReference type="SAM" id="MobiDB-lite"/>
    </source>
</evidence>
<dbReference type="Proteomes" id="UP001419268">
    <property type="component" value="Unassembled WGS sequence"/>
</dbReference>
<feature type="region of interest" description="Disordered" evidence="3">
    <location>
        <begin position="56"/>
        <end position="75"/>
    </location>
</feature>
<keyword evidence="1 2" id="KW-0103">Bromodomain</keyword>
<comment type="caution">
    <text evidence="6">The sequence shown here is derived from an EMBL/GenBank/DDBJ whole genome shotgun (WGS) entry which is preliminary data.</text>
</comment>
<sequence>MAPAFLVDYTGHKELDKLTNKGSGLMMGKSQRFSKGYSSGFVSDYRYSVENMAESEGFGSSGRVEDDEMTDSEDSCAPKRKCISLNAESRDGFGIPLQVHSLSQMSHSERKNLKVRLKVDLDKVRVLQKRLELHSTNAASSLDSHRAGDRSKKPSTENFQRTSEFTAGVGKKQVSSSRHSQHSKRDLSGRFKSKKHGAAGPLEIHTKVMKQCEALLKRLMSHQSAWIFNEPVDIVKMNAPDYFTVIKHPMDFLTIKNKIASGQYTSPLGFLADVRLTFSNALTYNPPENAAHDMALTMSKLFEGRWKPIEKKLQESELIPAHVDLDDPGEVEPRKLSPHSKKRRVASIDQDIKIEPVKKIMSNEEKQNLNKDLVSLIAELPAHIIQFLKDHSSTESQIGEDEFEVDIDILSDDTLFSLRKLIDDYMREKNENLAKAARGQTEVLDESGHSNSPLQPRKGHNVVDEDIDIGGNDPPASSFPTVEIVKDTAQRNSQSSASSSSSSDTSSSSSDSDSGSSSSSDSEEAKASTPANVPKENKGSVADADLQTDDRGRGGNQSVSESDQVDQNPQSKPSLDEADNQQEGENALPERQVSPEKLYRAALLRNRFADTILKAREKAITQGEKVDPEKLRREREEHEKLQREDKARLQAEAKAAEDARRLAEAEAAAEAKKKLELEREAARQAILEMEKTVEIDENPRFLEDLELLQSGPPPQLPSVEELNADPSLGGLNPFKLQGSNPLEQLGLYMKMDEEEEEGNLDIVSELEPQDIASKTQPDVEEGEID</sequence>
<feature type="compositionally biased region" description="Basic and acidic residues" evidence="3">
    <location>
        <begin position="143"/>
        <end position="155"/>
    </location>
</feature>
<gene>
    <name evidence="6" type="ORF">Scep_021043</name>
</gene>
<feature type="domain" description="Bromo" evidence="4">
    <location>
        <begin position="220"/>
        <end position="292"/>
    </location>
</feature>
<evidence type="ECO:0000313" key="6">
    <source>
        <dbReference type="EMBL" id="KAK9104199.1"/>
    </source>
</evidence>
<feature type="region of interest" description="Disordered" evidence="3">
    <location>
        <begin position="619"/>
        <end position="655"/>
    </location>
</feature>
<dbReference type="EMBL" id="JBBNAG010000009">
    <property type="protein sequence ID" value="KAK9104199.1"/>
    <property type="molecule type" value="Genomic_DNA"/>
</dbReference>
<dbReference type="SUPFAM" id="SSF47370">
    <property type="entry name" value="Bromodomain"/>
    <property type="match status" value="1"/>
</dbReference>
<dbReference type="Gene3D" id="1.20.1270.220">
    <property type="match status" value="1"/>
</dbReference>
<reference evidence="6 7" key="1">
    <citation type="submission" date="2024-01" db="EMBL/GenBank/DDBJ databases">
        <title>Genome assemblies of Stephania.</title>
        <authorList>
            <person name="Yang L."/>
        </authorList>
    </citation>
    <scope>NUCLEOTIDE SEQUENCE [LARGE SCALE GENOMIC DNA]</scope>
    <source>
        <strain evidence="6">JXDWG</strain>
        <tissue evidence="6">Leaf</tissue>
    </source>
</reference>
<name>A0AAP0FC81_9MAGN</name>
<feature type="domain" description="NET" evidence="5">
    <location>
        <begin position="351"/>
        <end position="433"/>
    </location>
</feature>
<protein>
    <recommendedName>
        <fullName evidence="8">Bromodomain-containing protein</fullName>
    </recommendedName>
</protein>
<evidence type="ECO:0000259" key="5">
    <source>
        <dbReference type="PROSITE" id="PS51525"/>
    </source>
</evidence>
<dbReference type="Pfam" id="PF00439">
    <property type="entry name" value="Bromodomain"/>
    <property type="match status" value="1"/>
</dbReference>
<dbReference type="PANTHER" id="PTHR46136">
    <property type="entry name" value="TRANSCRIPTION FACTOR GTE8"/>
    <property type="match status" value="1"/>
</dbReference>
<feature type="region of interest" description="Disordered" evidence="3">
    <location>
        <begin position="750"/>
        <end position="785"/>
    </location>
</feature>
<feature type="compositionally biased region" description="Low complexity" evidence="3">
    <location>
        <begin position="493"/>
        <end position="520"/>
    </location>
</feature>